<dbReference type="OrthoDB" id="7359147at2"/>
<protein>
    <recommendedName>
        <fullName evidence="1">Virulence factor domain-containing protein</fullName>
    </recommendedName>
</protein>
<dbReference type="AlphaFoldDB" id="A0A160T1S7"/>
<dbReference type="KEGG" id="pbf:CFX0092_A0469"/>
<evidence type="ECO:0000313" key="3">
    <source>
        <dbReference type="Proteomes" id="UP000215027"/>
    </source>
</evidence>
<accession>A0A160T1S7</accession>
<reference evidence="2" key="1">
    <citation type="submission" date="2016-01" db="EMBL/GenBank/DDBJ databases">
        <authorList>
            <person name="Mcilroy J.S."/>
            <person name="Karst M S."/>
            <person name="Albertsen M."/>
        </authorList>
    </citation>
    <scope>NUCLEOTIDE SEQUENCE</scope>
    <source>
        <strain evidence="2">Cfx-K</strain>
    </source>
</reference>
<proteinExistence type="predicted"/>
<feature type="domain" description="Virulence factor" evidence="1">
    <location>
        <begin position="8"/>
        <end position="84"/>
    </location>
</feature>
<keyword evidence="3" id="KW-1185">Reference proteome</keyword>
<name>A0A160T1S7_9CHLR</name>
<dbReference type="RefSeq" id="WP_095041972.1">
    <property type="nucleotide sequence ID" value="NZ_LN890655.1"/>
</dbReference>
<sequence length="101" mass="10830">MTTYQIMSWHDIPVQVRAGGRRDRVSLQLDPRFMAAVDSAAMAAGLTGSDAYLAGFVWGEAQERDGAPEAVAAAVAAELEDQFATIDWRATAVALRSSTEN</sequence>
<evidence type="ECO:0000259" key="1">
    <source>
        <dbReference type="Pfam" id="PF13769"/>
    </source>
</evidence>
<dbReference type="EMBL" id="LN890655">
    <property type="protein sequence ID" value="CUS02350.2"/>
    <property type="molecule type" value="Genomic_DNA"/>
</dbReference>
<dbReference type="InterPro" id="IPR025989">
    <property type="entry name" value="Virulence_F_dom"/>
</dbReference>
<dbReference type="Pfam" id="PF13769">
    <property type="entry name" value="Virulence_fact"/>
    <property type="match status" value="1"/>
</dbReference>
<dbReference type="Proteomes" id="UP000215027">
    <property type="component" value="Chromosome I"/>
</dbReference>
<evidence type="ECO:0000313" key="2">
    <source>
        <dbReference type="EMBL" id="CUS02350.2"/>
    </source>
</evidence>
<organism evidence="2 3">
    <name type="scientific">Candidatus Promineifilum breve</name>
    <dbReference type="NCBI Taxonomy" id="1806508"/>
    <lineage>
        <taxon>Bacteria</taxon>
        <taxon>Bacillati</taxon>
        <taxon>Chloroflexota</taxon>
        <taxon>Ardenticatenia</taxon>
        <taxon>Candidatus Promineifilales</taxon>
        <taxon>Candidatus Promineifilaceae</taxon>
        <taxon>Candidatus Promineifilum</taxon>
    </lineage>
</organism>
<gene>
    <name evidence="2" type="ORF">CFX0092_A0469</name>
</gene>